<protein>
    <recommendedName>
        <fullName evidence="3">Lipoprotein</fullName>
    </recommendedName>
</protein>
<organism evidence="1 2">
    <name type="scientific">Agaribacillus aureus</name>
    <dbReference type="NCBI Taxonomy" id="3051825"/>
    <lineage>
        <taxon>Bacteria</taxon>
        <taxon>Pseudomonadati</taxon>
        <taxon>Bacteroidota</taxon>
        <taxon>Cytophagia</taxon>
        <taxon>Cytophagales</taxon>
        <taxon>Splendidivirgaceae</taxon>
        <taxon>Agaribacillus</taxon>
    </lineage>
</organism>
<evidence type="ECO:0008006" key="3">
    <source>
        <dbReference type="Google" id="ProtNLM"/>
    </source>
</evidence>
<gene>
    <name evidence="1" type="ORF">QQ020_25245</name>
</gene>
<dbReference type="EMBL" id="JAUJEB010000006">
    <property type="protein sequence ID" value="MDN5215410.1"/>
    <property type="molecule type" value="Genomic_DNA"/>
</dbReference>
<proteinExistence type="predicted"/>
<accession>A0ABT8LCA3</accession>
<comment type="caution">
    <text evidence="1">The sequence shown here is derived from an EMBL/GenBank/DDBJ whole genome shotgun (WGS) entry which is preliminary data.</text>
</comment>
<dbReference type="RefSeq" id="WP_346760743.1">
    <property type="nucleotide sequence ID" value="NZ_JAUJEB010000006.1"/>
</dbReference>
<evidence type="ECO:0000313" key="2">
    <source>
        <dbReference type="Proteomes" id="UP001172083"/>
    </source>
</evidence>
<name>A0ABT8LCA3_9BACT</name>
<evidence type="ECO:0000313" key="1">
    <source>
        <dbReference type="EMBL" id="MDN5215410.1"/>
    </source>
</evidence>
<dbReference type="Proteomes" id="UP001172083">
    <property type="component" value="Unassembled WGS sequence"/>
</dbReference>
<reference evidence="1" key="1">
    <citation type="submission" date="2023-06" db="EMBL/GenBank/DDBJ databases">
        <title>Genomic of Agaribacillus aureum.</title>
        <authorList>
            <person name="Wang G."/>
        </authorList>
    </citation>
    <scope>NUCLEOTIDE SEQUENCE</scope>
    <source>
        <strain evidence="1">BMA12</strain>
    </source>
</reference>
<sequence>MKKLSRTLIQVTINMILIVCVFGCDLINDAKSIDFDVTLEDDFEINATEEDGTEYTQQIVLDATANADVRDNLSKIEKYQINKIEYTISGYSGSPENLFSGSIQFSDLANNTGQFSAALSNVNLSTAAAAGTQTLPVSENDLRELENILKNSNGLKVFMIGNFSQVPVNFTLNIKLTVKVEADATK</sequence>
<keyword evidence="2" id="KW-1185">Reference proteome</keyword>